<feature type="compositionally biased region" description="Low complexity" evidence="2">
    <location>
        <begin position="306"/>
        <end position="318"/>
    </location>
</feature>
<evidence type="ECO:0000256" key="2">
    <source>
        <dbReference type="SAM" id="MobiDB-lite"/>
    </source>
</evidence>
<name>L1LBA6_THEEQ</name>
<comment type="caution">
    <text evidence="4">The sequence shown here is derived from an EMBL/GenBank/DDBJ whole genome shotgun (WGS) entry which is preliminary data.</text>
</comment>
<reference evidence="4 5" key="1">
    <citation type="journal article" date="2012" name="BMC Genomics">
        <title>Comparative genomic analysis and phylogenetic position of Theileria equi.</title>
        <authorList>
            <person name="Kappmeyer L.S."/>
            <person name="Thiagarajan M."/>
            <person name="Herndon D.R."/>
            <person name="Ramsay J.D."/>
            <person name="Caler E."/>
            <person name="Djikeng A."/>
            <person name="Gillespie J.J."/>
            <person name="Lau A.O."/>
            <person name="Roalson E.H."/>
            <person name="Silva J.C."/>
            <person name="Silva M.G."/>
            <person name="Suarez C.E."/>
            <person name="Ueti M.W."/>
            <person name="Nene V.M."/>
            <person name="Mealey R.H."/>
            <person name="Knowles D.P."/>
            <person name="Brayton K.A."/>
        </authorList>
    </citation>
    <scope>NUCLEOTIDE SEQUENCE [LARGE SCALE GENOMIC DNA]</scope>
    <source>
        <strain evidence="4 5">WA</strain>
    </source>
</reference>
<dbReference type="KEGG" id="beq:BEWA_012760"/>
<keyword evidence="5" id="KW-1185">Reference proteome</keyword>
<feature type="compositionally biased region" description="Polar residues" evidence="2">
    <location>
        <begin position="186"/>
        <end position="201"/>
    </location>
</feature>
<feature type="compositionally biased region" description="Low complexity" evidence="2">
    <location>
        <begin position="275"/>
        <end position="288"/>
    </location>
</feature>
<dbReference type="RefSeq" id="XP_004832169.1">
    <property type="nucleotide sequence ID" value="XM_004832112.1"/>
</dbReference>
<dbReference type="GeneID" id="15804352"/>
<evidence type="ECO:0000313" key="5">
    <source>
        <dbReference type="Proteomes" id="UP000031512"/>
    </source>
</evidence>
<feature type="coiled-coil region" evidence="1">
    <location>
        <begin position="39"/>
        <end position="88"/>
    </location>
</feature>
<dbReference type="Proteomes" id="UP000031512">
    <property type="component" value="Unassembled WGS sequence"/>
</dbReference>
<gene>
    <name evidence="4" type="ORF">BEWA_012760</name>
</gene>
<dbReference type="AlphaFoldDB" id="L1LBA6"/>
<feature type="signal peptide" evidence="3">
    <location>
        <begin position="1"/>
        <end position="18"/>
    </location>
</feature>
<organism evidence="4 5">
    <name type="scientific">Theileria equi strain WA</name>
    <dbReference type="NCBI Taxonomy" id="1537102"/>
    <lineage>
        <taxon>Eukaryota</taxon>
        <taxon>Sar</taxon>
        <taxon>Alveolata</taxon>
        <taxon>Apicomplexa</taxon>
        <taxon>Aconoidasida</taxon>
        <taxon>Piroplasmida</taxon>
        <taxon>Theileriidae</taxon>
        <taxon>Theileria</taxon>
    </lineage>
</organism>
<feature type="compositionally biased region" description="Basic and acidic residues" evidence="2">
    <location>
        <begin position="259"/>
        <end position="268"/>
    </location>
</feature>
<evidence type="ECO:0000313" key="4">
    <source>
        <dbReference type="EMBL" id="EKX72717.1"/>
    </source>
</evidence>
<dbReference type="Pfam" id="PF04385">
    <property type="entry name" value="FAINT"/>
    <property type="match status" value="1"/>
</dbReference>
<dbReference type="InterPro" id="IPR007480">
    <property type="entry name" value="DUF529"/>
</dbReference>
<dbReference type="EMBL" id="ACOU01000004">
    <property type="protein sequence ID" value="EKX72717.1"/>
    <property type="molecule type" value="Genomic_DNA"/>
</dbReference>
<dbReference type="OrthoDB" id="362458at2759"/>
<evidence type="ECO:0000256" key="3">
    <source>
        <dbReference type="SAM" id="SignalP"/>
    </source>
</evidence>
<protein>
    <submittedName>
        <fullName evidence="4">Signal peptide containing protein</fullName>
    </submittedName>
</protein>
<evidence type="ECO:0000256" key="1">
    <source>
        <dbReference type="SAM" id="Coils"/>
    </source>
</evidence>
<dbReference type="VEuPathDB" id="PiroplasmaDB:BEWA_012760"/>
<keyword evidence="3" id="KW-0732">Signal</keyword>
<sequence length="557" mass="61882">MKILVILCVAYLSELCSCESLDDIIATFNGEVAKTQKFLEDAKSTLKGAENALEEYTKACTGIQNSKKEELEKTKTALEDTQKTLDKVPESDGVLKLLQQVIVALLPDAKYELSSVEDLEEAVKEVLEKAGASLDVLKTPETLQNLDDDRQRPLETPPVKLNDEKEPGEPEAPLRKDGDNLVEQVAVSQESGDIHSENSTTHSDEQSGSDDSASQDAEFSEAASEVTTVEQEEQDSALVEPSQPDVDTNTNDESTPIEGYDKKMKETNDYSDEISSGQESHSLGSSELRGSRTSISSRRQNRRDSTASTVSTASTASTLSLDQTSGSATLKLTKPDDSIYQSFDYYHDDNHIKLVLPQEGVIVTKISENRGIWTGKAGETLEYAKVYLKKDGKLQFVRVWKRDSSGINCLNYTRGRIYGWSEFKGDISTKINPLKVATEHKGDSIIDLKKDEDTKKCRIFSVNFLGVPTRSYSPKPGYYATEVKDGDESLWKASEGTDEKCLSCELYTKDEPFIVLLTIKGANRNENIYLEKADQKWREIEKTDFDKKLEKLTTGSV</sequence>
<keyword evidence="1" id="KW-0175">Coiled coil</keyword>
<accession>L1LBA6</accession>
<feature type="region of interest" description="Disordered" evidence="2">
    <location>
        <begin position="138"/>
        <end position="318"/>
    </location>
</feature>
<feature type="compositionally biased region" description="Basic and acidic residues" evidence="2">
    <location>
        <begin position="161"/>
        <end position="179"/>
    </location>
</feature>
<feature type="chain" id="PRO_5003952375" evidence="3">
    <location>
        <begin position="19"/>
        <end position="557"/>
    </location>
</feature>
<feature type="compositionally biased region" description="Polar residues" evidence="2">
    <location>
        <begin position="245"/>
        <end position="254"/>
    </location>
</feature>
<proteinExistence type="predicted"/>